<dbReference type="EMBL" id="KN716234">
    <property type="protein sequence ID" value="KJH49449.1"/>
    <property type="molecule type" value="Genomic_DNA"/>
</dbReference>
<organism evidence="2 3">
    <name type="scientific">Dictyocaulus viviparus</name>
    <name type="common">Bovine lungworm</name>
    <dbReference type="NCBI Taxonomy" id="29172"/>
    <lineage>
        <taxon>Eukaryota</taxon>
        <taxon>Metazoa</taxon>
        <taxon>Ecdysozoa</taxon>
        <taxon>Nematoda</taxon>
        <taxon>Chromadorea</taxon>
        <taxon>Rhabditida</taxon>
        <taxon>Rhabditina</taxon>
        <taxon>Rhabditomorpha</taxon>
        <taxon>Strongyloidea</taxon>
        <taxon>Metastrongylidae</taxon>
        <taxon>Dictyocaulus</taxon>
    </lineage>
</organism>
<keyword evidence="3" id="KW-1185">Reference proteome</keyword>
<evidence type="ECO:0000313" key="2">
    <source>
        <dbReference type="EMBL" id="KJH49449.1"/>
    </source>
</evidence>
<sequence>METWWSEEEESRSVSGADLKDQQTMDSIRDKDGCIPKSTQMDTISVKIPEEMQKITPISANQLRKTELHCVDQEKKLLNLTTTIPVMGVEV</sequence>
<gene>
    <name evidence="2" type="ORF">DICVIV_04386</name>
</gene>
<accession>A0A0D8Y096</accession>
<evidence type="ECO:0000313" key="3">
    <source>
        <dbReference type="Proteomes" id="UP000053766"/>
    </source>
</evidence>
<dbReference type="AlphaFoldDB" id="A0A0D8Y096"/>
<reference evidence="3" key="2">
    <citation type="journal article" date="2016" name="Sci. Rep.">
        <title>Dictyocaulus viviparus genome, variome and transcriptome elucidate lungworm biology and support future intervention.</title>
        <authorList>
            <person name="McNulty S.N."/>
            <person name="Strube C."/>
            <person name="Rosa B.A."/>
            <person name="Martin J.C."/>
            <person name="Tyagi R."/>
            <person name="Choi Y.J."/>
            <person name="Wang Q."/>
            <person name="Hallsworth Pepin K."/>
            <person name="Zhang X."/>
            <person name="Ozersky P."/>
            <person name="Wilson R.K."/>
            <person name="Sternberg P.W."/>
            <person name="Gasser R.B."/>
            <person name="Mitreva M."/>
        </authorList>
    </citation>
    <scope>NUCLEOTIDE SEQUENCE [LARGE SCALE GENOMIC DNA]</scope>
    <source>
        <strain evidence="3">HannoverDv2000</strain>
    </source>
</reference>
<proteinExistence type="predicted"/>
<dbReference type="Proteomes" id="UP000053766">
    <property type="component" value="Unassembled WGS sequence"/>
</dbReference>
<feature type="region of interest" description="Disordered" evidence="1">
    <location>
        <begin position="1"/>
        <end position="36"/>
    </location>
</feature>
<feature type="compositionally biased region" description="Basic and acidic residues" evidence="1">
    <location>
        <begin position="18"/>
        <end position="34"/>
    </location>
</feature>
<protein>
    <submittedName>
        <fullName evidence="2">Uncharacterized protein</fullName>
    </submittedName>
</protein>
<evidence type="ECO:0000256" key="1">
    <source>
        <dbReference type="SAM" id="MobiDB-lite"/>
    </source>
</evidence>
<reference evidence="2 3" key="1">
    <citation type="submission" date="2013-11" db="EMBL/GenBank/DDBJ databases">
        <title>Draft genome of the bovine lungworm Dictyocaulus viviparus.</title>
        <authorList>
            <person name="Mitreva M."/>
        </authorList>
    </citation>
    <scope>NUCLEOTIDE SEQUENCE [LARGE SCALE GENOMIC DNA]</scope>
    <source>
        <strain evidence="2 3">HannoverDv2000</strain>
    </source>
</reference>
<feature type="compositionally biased region" description="Acidic residues" evidence="1">
    <location>
        <begin position="1"/>
        <end position="10"/>
    </location>
</feature>
<name>A0A0D8Y096_DICVI</name>